<dbReference type="InterPro" id="IPR017896">
    <property type="entry name" value="4Fe4S_Fe-S-bd"/>
</dbReference>
<dbReference type="Proteomes" id="UP000051096">
    <property type="component" value="Unassembled WGS sequence"/>
</dbReference>
<sequence>MKLYLLPSNNILNFLARIAEDGSVYYPVSENGKTHITRFDKDKKREPDFEKIRTAENIKHFFFPSREVVAAFPDDTSKQAPKQYLVGVKNCDLRGVDVYDRVFLQWEPVDPIYQLRRENTLIISADCPQPEDCCFCNLVGLTPYGEGVSDINITPVSTGLLFEVFTERGAAVLNMTKDLFTEASTAHEKERDATRKKAVKKLNTINERNFRDDIDGRIATASNETKRDARNDCVECHSCLHICPTCYCFLLSDYKRGKDVERVRTWDACYYAAYARVGGGANPRSTLNDRFWNRFECKFNYFNQYEGFYACSGCGRCFRGCSAKIDIREILWKL</sequence>
<proteinExistence type="predicted"/>
<comment type="caution">
    <text evidence="5">The sequence shown here is derived from an EMBL/GenBank/DDBJ whole genome shotgun (WGS) entry which is preliminary data.</text>
</comment>
<dbReference type="Pfam" id="PF17179">
    <property type="entry name" value="Fer4_22"/>
    <property type="match status" value="1"/>
</dbReference>
<dbReference type="GO" id="GO:0051536">
    <property type="term" value="F:iron-sulfur cluster binding"/>
    <property type="evidence" value="ECO:0007669"/>
    <property type="project" value="UniProtKB-KW"/>
</dbReference>
<gene>
    <name evidence="5" type="ORF">AMJ87_01710</name>
</gene>
<evidence type="ECO:0000256" key="2">
    <source>
        <dbReference type="ARBA" id="ARBA00023004"/>
    </source>
</evidence>
<name>A0A0S8GKA5_UNCW3</name>
<evidence type="ECO:0000259" key="4">
    <source>
        <dbReference type="PROSITE" id="PS51379"/>
    </source>
</evidence>
<feature type="domain" description="4Fe-4S ferredoxin-type" evidence="4">
    <location>
        <begin position="223"/>
        <end position="254"/>
    </location>
</feature>
<reference evidence="5 6" key="1">
    <citation type="journal article" date="2015" name="Microbiome">
        <title>Genomic resolution of linkages in carbon, nitrogen, and sulfur cycling among widespread estuary sediment bacteria.</title>
        <authorList>
            <person name="Baker B.J."/>
            <person name="Lazar C.S."/>
            <person name="Teske A.P."/>
            <person name="Dick G.J."/>
        </authorList>
    </citation>
    <scope>NUCLEOTIDE SEQUENCE [LARGE SCALE GENOMIC DNA]</scope>
    <source>
        <strain evidence="5">SM23_60</strain>
    </source>
</reference>
<dbReference type="EMBL" id="LJUO01000009">
    <property type="protein sequence ID" value="KPK73448.1"/>
    <property type="molecule type" value="Genomic_DNA"/>
</dbReference>
<keyword evidence="1" id="KW-0479">Metal-binding</keyword>
<keyword evidence="3" id="KW-0411">Iron-sulfur</keyword>
<organism evidence="5 6">
    <name type="scientific">candidate division WOR_3 bacterium SM23_60</name>
    <dbReference type="NCBI Taxonomy" id="1703780"/>
    <lineage>
        <taxon>Bacteria</taxon>
        <taxon>Bacteria division WOR-3</taxon>
    </lineage>
</organism>
<dbReference type="InterPro" id="IPR017900">
    <property type="entry name" value="4Fe4S_Fe_S_CS"/>
</dbReference>
<dbReference type="PROSITE" id="PS00198">
    <property type="entry name" value="4FE4S_FER_1"/>
    <property type="match status" value="1"/>
</dbReference>
<dbReference type="GO" id="GO:0046872">
    <property type="term" value="F:metal ion binding"/>
    <property type="evidence" value="ECO:0007669"/>
    <property type="project" value="UniProtKB-KW"/>
</dbReference>
<dbReference type="PANTHER" id="PTHR40447:SF1">
    <property type="entry name" value="ANAEROBIC SULFITE REDUCTASE SUBUNIT A"/>
    <property type="match status" value="1"/>
</dbReference>
<dbReference type="AlphaFoldDB" id="A0A0S8GKA5"/>
<evidence type="ECO:0000256" key="1">
    <source>
        <dbReference type="ARBA" id="ARBA00022723"/>
    </source>
</evidence>
<accession>A0A0S8GKA5</accession>
<evidence type="ECO:0000313" key="5">
    <source>
        <dbReference type="EMBL" id="KPK73448.1"/>
    </source>
</evidence>
<dbReference type="SUPFAM" id="SSF46548">
    <property type="entry name" value="alpha-helical ferredoxin"/>
    <property type="match status" value="1"/>
</dbReference>
<protein>
    <recommendedName>
        <fullName evidence="4">4Fe-4S ferredoxin-type domain-containing protein</fullName>
    </recommendedName>
</protein>
<keyword evidence="2" id="KW-0408">Iron</keyword>
<dbReference type="PROSITE" id="PS51379">
    <property type="entry name" value="4FE4S_FER_2"/>
    <property type="match status" value="1"/>
</dbReference>
<evidence type="ECO:0000313" key="6">
    <source>
        <dbReference type="Proteomes" id="UP000051096"/>
    </source>
</evidence>
<dbReference type="PANTHER" id="PTHR40447">
    <property type="entry name" value="ANAEROBIC SULFITE REDUCTASE SUBUNIT A"/>
    <property type="match status" value="1"/>
</dbReference>
<evidence type="ECO:0000256" key="3">
    <source>
        <dbReference type="ARBA" id="ARBA00023014"/>
    </source>
</evidence>